<dbReference type="EMBL" id="AP018165">
    <property type="protein sequence ID" value="BAX98785.1"/>
    <property type="molecule type" value="Genomic_DNA"/>
</dbReference>
<dbReference type="InterPro" id="IPR019587">
    <property type="entry name" value="Polyketide_cyclase/dehydratase"/>
</dbReference>
<reference evidence="2" key="1">
    <citation type="journal article" date="2017" name="Genome Announc.">
        <title>Complete Genome Sequence of Mycobacterium stephanolepidis.</title>
        <authorList>
            <person name="Fukano H."/>
            <person name="Yoshida M."/>
            <person name="Katayama Y."/>
            <person name="Omatsu T."/>
            <person name="Mizutani T."/>
            <person name="Kurata O."/>
            <person name="Wada S."/>
            <person name="Hoshino Y."/>
        </authorList>
    </citation>
    <scope>NUCLEOTIDE SEQUENCE [LARGE SCALE GENOMIC DNA]</scope>
    <source>
        <strain evidence="2">NJB0901</strain>
    </source>
</reference>
<evidence type="ECO:0000313" key="1">
    <source>
        <dbReference type="EMBL" id="BAX98785.1"/>
    </source>
</evidence>
<gene>
    <name evidence="1" type="ORF">MSTE_03484</name>
</gene>
<dbReference type="AlphaFoldDB" id="A0A1Z4F0M7"/>
<dbReference type="Proteomes" id="UP000217954">
    <property type="component" value="Chromosome"/>
</dbReference>
<accession>A0A1Z4F0M7</accession>
<evidence type="ECO:0008006" key="3">
    <source>
        <dbReference type="Google" id="ProtNLM"/>
    </source>
</evidence>
<dbReference type="OrthoDB" id="4569164at2"/>
<sequence>MASITIEREMNAPAEKVWEVANDYARWGEWNTMFTKWVSEPPAEVNDGTQLTAVLTVMGMANTLTLTVSDYDPPKNVALSGTGMAGAEITMTLRVEPKGDQSVMAMQADFVSQMMVGAIGSAIERTAAKELDSSLIKLSELVG</sequence>
<protein>
    <recommendedName>
        <fullName evidence="3">Polyketide cyclase</fullName>
    </recommendedName>
</protein>
<dbReference type="SUPFAM" id="SSF55961">
    <property type="entry name" value="Bet v1-like"/>
    <property type="match status" value="1"/>
</dbReference>
<organism evidence="1 2">
    <name type="scientific">[Mycobacterium] stephanolepidis</name>
    <dbReference type="NCBI Taxonomy" id="1520670"/>
    <lineage>
        <taxon>Bacteria</taxon>
        <taxon>Bacillati</taxon>
        <taxon>Actinomycetota</taxon>
        <taxon>Actinomycetes</taxon>
        <taxon>Mycobacteriales</taxon>
        <taxon>Mycobacteriaceae</taxon>
        <taxon>Mycobacteroides</taxon>
    </lineage>
</organism>
<dbReference type="KEGG" id="mste:MSTE_03484"/>
<dbReference type="InterPro" id="IPR023393">
    <property type="entry name" value="START-like_dom_sf"/>
</dbReference>
<dbReference type="Pfam" id="PF10604">
    <property type="entry name" value="Polyketide_cyc2"/>
    <property type="match status" value="1"/>
</dbReference>
<evidence type="ECO:0000313" key="2">
    <source>
        <dbReference type="Proteomes" id="UP000217954"/>
    </source>
</evidence>
<proteinExistence type="predicted"/>
<dbReference type="RefSeq" id="WP_096503010.1">
    <property type="nucleotide sequence ID" value="NZ_AP018165.1"/>
</dbReference>
<reference evidence="1 2" key="2">
    <citation type="journal article" date="2017" name="Int. J. Syst. Evol. Microbiol.">
        <title>Mycobacterium stephanolepidis sp. nov., a rapidly growing species related to Mycobacterium chelonae, isolated from marine teleost fish, Stephanolepis cirrhifer.</title>
        <authorList>
            <person name="Fukano H."/>
            <person name="Wada S."/>
            <person name="Kurata O."/>
            <person name="Katayama K."/>
            <person name="Fujiwara N."/>
            <person name="Hoshino Y."/>
        </authorList>
    </citation>
    <scope>NUCLEOTIDE SEQUENCE [LARGE SCALE GENOMIC DNA]</scope>
    <source>
        <strain evidence="1 2">NJB0901</strain>
    </source>
</reference>
<dbReference type="Gene3D" id="3.30.530.20">
    <property type="match status" value="1"/>
</dbReference>
<name>A0A1Z4F0M7_9MYCO</name>
<keyword evidence="2" id="KW-1185">Reference proteome</keyword>